<protein>
    <recommendedName>
        <fullName evidence="4">Reverse transcriptase domain-containing protein</fullName>
    </recommendedName>
</protein>
<evidence type="ECO:0000313" key="3">
    <source>
        <dbReference type="Proteomes" id="UP000184330"/>
    </source>
</evidence>
<gene>
    <name evidence="2" type="ORF">PAC_13265</name>
</gene>
<reference evidence="2 3" key="1">
    <citation type="submission" date="2016-03" db="EMBL/GenBank/DDBJ databases">
        <authorList>
            <person name="Ploux O."/>
        </authorList>
    </citation>
    <scope>NUCLEOTIDE SEQUENCE [LARGE SCALE GENOMIC DNA]</scope>
    <source>
        <strain evidence="2 3">UAMH 11012</strain>
    </source>
</reference>
<keyword evidence="3" id="KW-1185">Reference proteome</keyword>
<feature type="compositionally biased region" description="Basic and acidic residues" evidence="1">
    <location>
        <begin position="407"/>
        <end position="416"/>
    </location>
</feature>
<evidence type="ECO:0008006" key="4">
    <source>
        <dbReference type="Google" id="ProtNLM"/>
    </source>
</evidence>
<evidence type="ECO:0000313" key="2">
    <source>
        <dbReference type="EMBL" id="CZR63368.1"/>
    </source>
</evidence>
<feature type="region of interest" description="Disordered" evidence="1">
    <location>
        <begin position="397"/>
        <end position="425"/>
    </location>
</feature>
<evidence type="ECO:0000256" key="1">
    <source>
        <dbReference type="SAM" id="MobiDB-lite"/>
    </source>
</evidence>
<dbReference type="PANTHER" id="PTHR37015:SF2">
    <property type="entry name" value="REVERSE TRANSCRIPTASE DOMAIN-CONTAINING PROTEIN"/>
    <property type="match status" value="1"/>
</dbReference>
<dbReference type="PANTHER" id="PTHR37015">
    <property type="entry name" value="REVERSE TRANSCRIPTASE DOMAIN-CONTAINING PROTEIN"/>
    <property type="match status" value="1"/>
</dbReference>
<organism evidence="2 3">
    <name type="scientific">Phialocephala subalpina</name>
    <dbReference type="NCBI Taxonomy" id="576137"/>
    <lineage>
        <taxon>Eukaryota</taxon>
        <taxon>Fungi</taxon>
        <taxon>Dikarya</taxon>
        <taxon>Ascomycota</taxon>
        <taxon>Pezizomycotina</taxon>
        <taxon>Leotiomycetes</taxon>
        <taxon>Helotiales</taxon>
        <taxon>Mollisiaceae</taxon>
        <taxon>Phialocephala</taxon>
        <taxon>Phialocephala fortinii species complex</taxon>
    </lineage>
</organism>
<name>A0A1L7XED0_9HELO</name>
<dbReference type="AlphaFoldDB" id="A0A1L7XED0"/>
<sequence>MASSVFSQTLHSITTTKLNELSKKRKIFENQKVFLLLAAKNEPNQQKRVQTLVDGVKKCFSMRTVARRGDRRGNPGRIVNGDIKDPQLEVLVKNLEMFLQQAEYDPSISKTLLSDWERSLVVKLKVQSLKYEYASLYGELVTEWLNAEKDAGPADNMSVMSEDFEKIETTAKEASRTEWERLVFEPFETDAIEISNYLRSLFAENDANKQASRALDALRRSVKTFESSLRAPDQFNNDVLGWTINGLLASGLLDDEKRAVLKDFLASPVILSEVADVLNMRLAAISTWGWEQDVPIEQRRHVTGAYHVYIDEELLQAIFLQFIGIKWSVFFKEAFTKFFEFEGAWASLRQPISVEAKKRREYFLGTQQKKPSVQSKRQGIYRSTFFMSQLPDSPYTFQESAGVQGEEEARYDERPAKRQHLQSAQHNLKQQQMQQQMMMRAQQQQQAMMQQQQQPQAMMMQQQPMAQMPMQQAPRPPSMSVPYGATRYSNSDEYDLENECDKPKSSIAIKQSLLHLLSTELILNIKLHGDFTCTRSEFFSFSPTLPHSTISSVLSFFGLSDKWLSFFHKFLEAPLKFVEDGDDAPTRPRKRGVPGAHSLSAVCGEAILFCLDYAVNQQTNGAQLYRMHDDFWIWSPSHTTVVSAWSAITKFSDVMGVTLNAGKTGTVRIRRHQTLPAPIDESLPRGDIRWGFLYMDDLTGRFMIDQDMVDKHVLELQRQLESKNKSVFSWVQAWNTYAGTFFSTNFGKPANCFGREHVADILTTMNRVQKQIFRDSNIATYLKGTLKERFSIDDIPDGFLYFPASLGGLDLQNPFIPLLQVRNSVFADPSSIIDHFLDAEREAYRKAKEKFEKSQLNRNWNLHSDTFFPIDGQTFFSFEEFSRYREEFYTGYEGDLLNCFNDFLKQPRAETVDFGNEEWNEFDDAMGSASGEIDDYLKWVAQLYGKEMREKFGGLQIVEKGLLPMGMVGLFRSGRVKWQ</sequence>
<proteinExistence type="predicted"/>
<accession>A0A1L7XED0</accession>
<dbReference type="STRING" id="576137.A0A1L7XED0"/>
<dbReference type="OrthoDB" id="74545at2759"/>
<dbReference type="EMBL" id="FJOG01000023">
    <property type="protein sequence ID" value="CZR63368.1"/>
    <property type="molecule type" value="Genomic_DNA"/>
</dbReference>
<dbReference type="Proteomes" id="UP000184330">
    <property type="component" value="Unassembled WGS sequence"/>
</dbReference>